<gene>
    <name evidence="2" type="ORF">WH87_11625</name>
</gene>
<name>A0A0F5QC01_9HYPH</name>
<dbReference type="Pfam" id="PF02698">
    <property type="entry name" value="DUF218"/>
    <property type="match status" value="1"/>
</dbReference>
<dbReference type="GO" id="GO:0005886">
    <property type="term" value="C:plasma membrane"/>
    <property type="evidence" value="ECO:0007669"/>
    <property type="project" value="TreeGrafter"/>
</dbReference>
<dbReference type="CDD" id="cd06259">
    <property type="entry name" value="YdcF-like"/>
    <property type="match status" value="1"/>
</dbReference>
<dbReference type="InterPro" id="IPR003848">
    <property type="entry name" value="DUF218"/>
</dbReference>
<organism evidence="2 3">
    <name type="scientific">Devosia epidermidihirudinis</name>
    <dbReference type="NCBI Taxonomy" id="1293439"/>
    <lineage>
        <taxon>Bacteria</taxon>
        <taxon>Pseudomonadati</taxon>
        <taxon>Pseudomonadota</taxon>
        <taxon>Alphaproteobacteria</taxon>
        <taxon>Hyphomicrobiales</taxon>
        <taxon>Devosiaceae</taxon>
        <taxon>Devosia</taxon>
    </lineage>
</organism>
<dbReference type="InterPro" id="IPR051599">
    <property type="entry name" value="Cell_Envelope_Assoc"/>
</dbReference>
<evidence type="ECO:0000313" key="2">
    <source>
        <dbReference type="EMBL" id="KKC38231.1"/>
    </source>
</evidence>
<comment type="caution">
    <text evidence="2">The sequence shown here is derived from an EMBL/GenBank/DDBJ whole genome shotgun (WGS) entry which is preliminary data.</text>
</comment>
<dbReference type="PANTHER" id="PTHR30336">
    <property type="entry name" value="INNER MEMBRANE PROTEIN, PROBABLE PERMEASE"/>
    <property type="match status" value="1"/>
</dbReference>
<dbReference type="AlphaFoldDB" id="A0A0F5QC01"/>
<dbReference type="InterPro" id="IPR014729">
    <property type="entry name" value="Rossmann-like_a/b/a_fold"/>
</dbReference>
<keyword evidence="3" id="KW-1185">Reference proteome</keyword>
<sequence>MRLAHRSYRAILALSAAIVLLAGGLAVDIWRYAGQASSQPADAALVLGAAVLWDRPSPVLVERLRHAQTLYENGQVSRIIVTGGRSPEDKLSEAVASRNWLIDNGVPASAIVMEDQSRTTIENFALAVPVMEKAEIGTTLIVSDPLHMRRAMLIANRVGMAAQPSPTTTSRYLSWQTTLPFLFREVWLIGQYVLTGT</sequence>
<dbReference type="PATRIC" id="fig|1293439.3.peg.1921"/>
<accession>A0A0F5QC01</accession>
<evidence type="ECO:0000313" key="3">
    <source>
        <dbReference type="Proteomes" id="UP000033411"/>
    </source>
</evidence>
<dbReference type="EMBL" id="LANJ01000016">
    <property type="protein sequence ID" value="KKC38231.1"/>
    <property type="molecule type" value="Genomic_DNA"/>
</dbReference>
<dbReference type="Proteomes" id="UP000033411">
    <property type="component" value="Unassembled WGS sequence"/>
</dbReference>
<proteinExistence type="predicted"/>
<reference evidence="2 3" key="1">
    <citation type="submission" date="2015-03" db="EMBL/GenBank/DDBJ databases">
        <authorList>
            <person name="Lepp D."/>
            <person name="Hassan Y.I."/>
            <person name="Li X.-Z."/>
            <person name="Zhou T."/>
        </authorList>
    </citation>
    <scope>NUCLEOTIDE SEQUENCE [LARGE SCALE GENOMIC DNA]</scope>
    <source>
        <strain evidence="2 3">E84</strain>
    </source>
</reference>
<dbReference type="PANTHER" id="PTHR30336:SF20">
    <property type="entry name" value="DUF218 DOMAIN-CONTAINING PROTEIN"/>
    <property type="match status" value="1"/>
</dbReference>
<dbReference type="OrthoDB" id="9782395at2"/>
<dbReference type="Gene3D" id="3.40.50.620">
    <property type="entry name" value="HUPs"/>
    <property type="match status" value="1"/>
</dbReference>
<dbReference type="STRING" id="1293439.WH87_11625"/>
<protein>
    <recommendedName>
        <fullName evidence="1">DUF218 domain-containing protein</fullName>
    </recommendedName>
</protein>
<evidence type="ECO:0000259" key="1">
    <source>
        <dbReference type="Pfam" id="PF02698"/>
    </source>
</evidence>
<feature type="domain" description="DUF218" evidence="1">
    <location>
        <begin position="42"/>
        <end position="176"/>
    </location>
</feature>